<feature type="binding site" evidence="7">
    <location>
        <position position="54"/>
    </location>
    <ligand>
        <name>FAD</name>
        <dbReference type="ChEBI" id="CHEBI:57692"/>
    </ligand>
</feature>
<comment type="cofactor">
    <cofactor evidence="1 7">
        <name>FAD</name>
        <dbReference type="ChEBI" id="CHEBI:57692"/>
    </cofactor>
</comment>
<feature type="binding site" evidence="8">
    <location>
        <position position="217"/>
    </location>
    <ligand>
        <name>NADP(+)</name>
        <dbReference type="ChEBI" id="CHEBI:58349"/>
    </ligand>
</feature>
<keyword evidence="6" id="KW-0560">Oxidoreductase</keyword>
<comment type="similarity">
    <text evidence="2">Belongs to the ferredoxin--NADP reductase type 1 family.</text>
</comment>
<keyword evidence="11" id="KW-1185">Reference proteome</keyword>
<evidence type="ECO:0000256" key="5">
    <source>
        <dbReference type="ARBA" id="ARBA00022857"/>
    </source>
</evidence>
<dbReference type="PANTHER" id="PTHR48467:SF1">
    <property type="entry name" value="GLUTAMATE SYNTHASE 1 [NADH], CHLOROPLASTIC-LIKE"/>
    <property type="match status" value="1"/>
</dbReference>
<dbReference type="OrthoDB" id="9803192at2"/>
<evidence type="ECO:0000256" key="2">
    <source>
        <dbReference type="ARBA" id="ARBA00008312"/>
    </source>
</evidence>
<keyword evidence="5 8" id="KW-0521">NADP</keyword>
<dbReference type="InterPro" id="IPR036188">
    <property type="entry name" value="FAD/NAD-bd_sf"/>
</dbReference>
<evidence type="ECO:0000256" key="7">
    <source>
        <dbReference type="PIRSR" id="PIRSR000362-1"/>
    </source>
</evidence>
<keyword evidence="3" id="KW-0285">Flavoprotein</keyword>
<feature type="binding site" evidence="8">
    <location>
        <position position="373"/>
    </location>
    <ligand>
        <name>NADP(+)</name>
        <dbReference type="ChEBI" id="CHEBI:58349"/>
    </ligand>
</feature>
<dbReference type="Proteomes" id="UP000271227">
    <property type="component" value="Unassembled WGS sequence"/>
</dbReference>
<dbReference type="Gene3D" id="3.50.50.60">
    <property type="entry name" value="FAD/NAD(P)-binding domain"/>
    <property type="match status" value="1"/>
</dbReference>
<feature type="binding site" evidence="7">
    <location>
        <begin position="373"/>
        <end position="375"/>
    </location>
    <ligand>
        <name>FAD</name>
        <dbReference type="ChEBI" id="CHEBI:57692"/>
    </ligand>
</feature>
<dbReference type="AlphaFoldDB" id="A0A3M0CWR7"/>
<dbReference type="PIRSF" id="PIRSF000362">
    <property type="entry name" value="FNR"/>
    <property type="match status" value="1"/>
</dbReference>
<reference evidence="10 11" key="1">
    <citation type="submission" date="2018-10" db="EMBL/GenBank/DDBJ databases">
        <title>Genomic Encyclopedia of Archaeal and Bacterial Type Strains, Phase II (KMG-II): from individual species to whole genera.</title>
        <authorList>
            <person name="Goeker M."/>
        </authorList>
    </citation>
    <scope>NUCLEOTIDE SEQUENCE [LARGE SCALE GENOMIC DNA]</scope>
    <source>
        <strain evidence="10 11">DSM 25217</strain>
    </source>
</reference>
<proteinExistence type="inferred from homology"/>
<dbReference type="EMBL" id="REFR01000009">
    <property type="protein sequence ID" value="RMB11786.1"/>
    <property type="molecule type" value="Genomic_DNA"/>
</dbReference>
<dbReference type="InterPro" id="IPR023753">
    <property type="entry name" value="FAD/NAD-binding_dom"/>
</dbReference>
<feature type="binding site" evidence="8">
    <location>
        <begin position="161"/>
        <end position="164"/>
    </location>
    <ligand>
        <name>NADP(+)</name>
        <dbReference type="ChEBI" id="CHEBI:58349"/>
    </ligand>
</feature>
<evidence type="ECO:0000259" key="9">
    <source>
        <dbReference type="Pfam" id="PF07992"/>
    </source>
</evidence>
<dbReference type="Gene3D" id="3.40.50.720">
    <property type="entry name" value="NAD(P)-binding Rossmann-like Domain"/>
    <property type="match status" value="1"/>
</dbReference>
<name>A0A3M0CWR7_9PROT</name>
<evidence type="ECO:0000256" key="4">
    <source>
        <dbReference type="ARBA" id="ARBA00022827"/>
    </source>
</evidence>
<evidence type="ECO:0000256" key="3">
    <source>
        <dbReference type="ARBA" id="ARBA00022630"/>
    </source>
</evidence>
<evidence type="ECO:0000313" key="11">
    <source>
        <dbReference type="Proteomes" id="UP000271227"/>
    </source>
</evidence>
<dbReference type="InterPro" id="IPR021163">
    <property type="entry name" value="Ferredox_Rdtase_adrenod"/>
</dbReference>
<dbReference type="PRINTS" id="PR00419">
    <property type="entry name" value="ADXRDTASE"/>
</dbReference>
<feature type="binding site" evidence="8">
    <location>
        <begin position="205"/>
        <end position="206"/>
    </location>
    <ligand>
        <name>NADP(+)</name>
        <dbReference type="ChEBI" id="CHEBI:58349"/>
    </ligand>
</feature>
<accession>A0A3M0CWR7</accession>
<feature type="binding site" evidence="7">
    <location>
        <position position="90"/>
    </location>
    <ligand>
        <name>FAD</name>
        <dbReference type="ChEBI" id="CHEBI:57692"/>
    </ligand>
</feature>
<dbReference type="InterPro" id="IPR055275">
    <property type="entry name" value="Ferredox_Rdtase"/>
</dbReference>
<evidence type="ECO:0000313" key="10">
    <source>
        <dbReference type="EMBL" id="RMB11786.1"/>
    </source>
</evidence>
<sequence length="458" mass="48957">MNRPTLSVAVIGAGPAGYYTAEALTKTPADKGGGGRPYDVRVDIIDRLPTPYGLIRAGVAPDHQSIKGVSRRFQNVNEQSDVRFVGNLALGRDITLAELRQLYDAVVLATGAPKDRPLGIEGEGLDGVIGSSAFVGWYNAHPDFADLEPDLNVPGVAVIGNGNVAVDVARVLAKTAAEMAGSDLADHAARHIHTSAIRDIYVLGRRGPVQASFTPKELGELNRLENCVALVDGKQLPDAADDDALTGLPRKTMPILRAMADNTQADKPVRLHLMFYRRPMAVLGDGKVKGVRLEETRLEKTHLEETPTGSLRAVGTGRTETLKVGLIVPCIGYRTSPIEDVPYDENRGCFTNRQGVIDAGLYCVGWARRGPTGTIGTNKPDGMDVAAKILAGIAPGGKPGRSGLNAIAEARQLDLVTFRDWRRIEAAEENAAKGAHPNPRPRAKLTDVAEMIRVAKDA</sequence>
<feature type="binding site" evidence="7">
    <location>
        <position position="16"/>
    </location>
    <ligand>
        <name>FAD</name>
        <dbReference type="ChEBI" id="CHEBI:57692"/>
    </ligand>
</feature>
<dbReference type="InParanoid" id="A0A3M0CWR7"/>
<organism evidence="10 11">
    <name type="scientific">Eilatimonas milleporae</name>
    <dbReference type="NCBI Taxonomy" id="911205"/>
    <lineage>
        <taxon>Bacteria</taxon>
        <taxon>Pseudomonadati</taxon>
        <taxon>Pseudomonadota</taxon>
        <taxon>Alphaproteobacteria</taxon>
        <taxon>Kordiimonadales</taxon>
        <taxon>Kordiimonadaceae</taxon>
        <taxon>Eilatimonas</taxon>
    </lineage>
</organism>
<gene>
    <name evidence="10" type="ORF">BXY39_0270</name>
</gene>
<evidence type="ECO:0000256" key="6">
    <source>
        <dbReference type="ARBA" id="ARBA00023002"/>
    </source>
</evidence>
<keyword evidence="4 7" id="KW-0274">FAD</keyword>
<evidence type="ECO:0000256" key="8">
    <source>
        <dbReference type="PIRSR" id="PIRSR000362-2"/>
    </source>
</evidence>
<dbReference type="GO" id="GO:0016491">
    <property type="term" value="F:oxidoreductase activity"/>
    <property type="evidence" value="ECO:0007669"/>
    <property type="project" value="UniProtKB-KW"/>
</dbReference>
<dbReference type="Pfam" id="PF07992">
    <property type="entry name" value="Pyr_redox_2"/>
    <property type="match status" value="1"/>
</dbReference>
<comment type="caution">
    <text evidence="10">The sequence shown here is derived from an EMBL/GenBank/DDBJ whole genome shotgun (WGS) entry which is preliminary data.</text>
</comment>
<evidence type="ECO:0000256" key="1">
    <source>
        <dbReference type="ARBA" id="ARBA00001974"/>
    </source>
</evidence>
<feature type="binding site" evidence="7">
    <location>
        <position position="366"/>
    </location>
    <ligand>
        <name>FAD</name>
        <dbReference type="ChEBI" id="CHEBI:57692"/>
    </ligand>
</feature>
<dbReference type="RefSeq" id="WP_121937027.1">
    <property type="nucleotide sequence ID" value="NZ_REFR01000009.1"/>
</dbReference>
<feature type="domain" description="FAD/NAD(P)-binding" evidence="9">
    <location>
        <begin position="7"/>
        <end position="180"/>
    </location>
</feature>
<protein>
    <submittedName>
        <fullName evidence="10">Ferredoxin--NADP+ reductase</fullName>
    </submittedName>
</protein>
<dbReference type="PANTHER" id="PTHR48467">
    <property type="entry name" value="GLUTAMATE SYNTHASE 1 [NADH], CHLOROPLASTIC-LIKE"/>
    <property type="match status" value="1"/>
</dbReference>
<dbReference type="SUPFAM" id="SSF51971">
    <property type="entry name" value="Nucleotide-binding domain"/>
    <property type="match status" value="2"/>
</dbReference>